<reference evidence="5 6" key="2">
    <citation type="journal article" date="2017" name="Genome Announc.">
        <title>Draft Genome Sequences of Four Alkaliphilic Bacteria Belonging to the Anaerobacillus Genus.</title>
        <authorList>
            <person name="Bassil N.M."/>
            <person name="Lloyd J.R."/>
        </authorList>
    </citation>
    <scope>NUCLEOTIDE SEQUENCE [LARGE SCALE GENOMIC DNA]</scope>
    <source>
        <strain evidence="5 6">NB2006</strain>
    </source>
</reference>
<dbReference type="RefSeq" id="WP_071316948.1">
    <property type="nucleotide sequence ID" value="NZ_CP063356.2"/>
</dbReference>
<evidence type="ECO:0000259" key="2">
    <source>
        <dbReference type="Pfam" id="PF13460"/>
    </source>
</evidence>
<feature type="domain" description="NAD(P)-binding" evidence="2">
    <location>
        <begin position="7"/>
        <end position="196"/>
    </location>
</feature>
<gene>
    <name evidence="5" type="ORF">AWH56_001470</name>
    <name evidence="4" type="ORF">AWH56_09625</name>
    <name evidence="3" type="ORF">AWH56_24165</name>
</gene>
<reference evidence="5 6" key="3">
    <citation type="journal article" date="2019" name="Int. J. Syst. Evol. Microbiol.">
        <title>Anaerobacillus isosaccharinicus sp. nov., an alkaliphilic bacterium which degrades isosaccharinic acid.</title>
        <authorList>
            <person name="Bassil N.M."/>
            <person name="Lloyd J.R."/>
        </authorList>
    </citation>
    <scope>NUCLEOTIDE SEQUENCE [LARGE SCALE GENOMIC DNA]</scope>
    <source>
        <strain evidence="5 6">NB2006</strain>
    </source>
</reference>
<protein>
    <submittedName>
        <fullName evidence="5">NAD(P)H-binding protein</fullName>
    </submittedName>
</protein>
<dbReference type="Gene3D" id="3.40.50.720">
    <property type="entry name" value="NAD(P)-binding Rossmann-like Domain"/>
    <property type="match status" value="1"/>
</dbReference>
<dbReference type="PANTHER" id="PTHR43355">
    <property type="entry name" value="FLAVIN REDUCTASE (NADPH)"/>
    <property type="match status" value="1"/>
</dbReference>
<dbReference type="EMBL" id="CP063356">
    <property type="protein sequence ID" value="QOY36393.1"/>
    <property type="molecule type" value="Genomic_DNA"/>
</dbReference>
<dbReference type="Pfam" id="PF13460">
    <property type="entry name" value="NAD_binding_10"/>
    <property type="match status" value="1"/>
</dbReference>
<dbReference type="GO" id="GO:0016646">
    <property type="term" value="F:oxidoreductase activity, acting on the CH-NH group of donors, NAD or NADP as acceptor"/>
    <property type="evidence" value="ECO:0007669"/>
    <property type="project" value="TreeGrafter"/>
</dbReference>
<organism evidence="4 6">
    <name type="scientific">Anaerobacillus isosaccharinicus</name>
    <dbReference type="NCBI Taxonomy" id="1532552"/>
    <lineage>
        <taxon>Bacteria</taxon>
        <taxon>Bacillati</taxon>
        <taxon>Bacillota</taxon>
        <taxon>Bacilli</taxon>
        <taxon>Bacillales</taxon>
        <taxon>Bacillaceae</taxon>
        <taxon>Anaerobacillus</taxon>
    </lineage>
</organism>
<dbReference type="KEGG" id="aia:AWH56_001470"/>
<dbReference type="InterPro" id="IPR051606">
    <property type="entry name" value="Polyketide_Oxido-like"/>
</dbReference>
<evidence type="ECO:0000313" key="5">
    <source>
        <dbReference type="EMBL" id="QOY36393.1"/>
    </source>
</evidence>
<feature type="region of interest" description="Disordered" evidence="1">
    <location>
        <begin position="117"/>
        <end position="136"/>
    </location>
</feature>
<dbReference type="InterPro" id="IPR036291">
    <property type="entry name" value="NAD(P)-bd_dom_sf"/>
</dbReference>
<reference evidence="4 6" key="1">
    <citation type="submission" date="2016-10" db="EMBL/GenBank/DDBJ databases">
        <title>Draft genome sequences of four alkaliphilic bacteria belonging to the Anaerobacillus genus.</title>
        <authorList>
            <person name="Bassil N.M."/>
            <person name="Lloyd J.R."/>
        </authorList>
    </citation>
    <scope>NUCLEOTIDE SEQUENCE [LARGE SCALE GENOMIC DNA]</scope>
    <source>
        <strain evidence="4 6">NB2006</strain>
    </source>
</reference>
<evidence type="ECO:0000256" key="1">
    <source>
        <dbReference type="SAM" id="MobiDB-lite"/>
    </source>
</evidence>
<evidence type="ECO:0000313" key="6">
    <source>
        <dbReference type="Proteomes" id="UP000180175"/>
    </source>
</evidence>
<dbReference type="OrthoDB" id="9785372at2"/>
<name>A0A1S2M3X7_9BACI</name>
<keyword evidence="6" id="KW-1185">Reference proteome</keyword>
<proteinExistence type="predicted"/>
<dbReference type="InterPro" id="IPR016040">
    <property type="entry name" value="NAD(P)-bd_dom"/>
</dbReference>
<dbReference type="Proteomes" id="UP000180175">
    <property type="component" value="Chromosome"/>
</dbReference>
<reference evidence="5" key="4">
    <citation type="submission" date="2020-10" db="EMBL/GenBank/DDBJ databases">
        <authorList>
            <person name="Bassil N.M."/>
            <person name="Lloyd J.R."/>
        </authorList>
    </citation>
    <scope>NUCLEOTIDE SEQUENCE</scope>
    <source>
        <strain evidence="5">NB2006</strain>
    </source>
</reference>
<evidence type="ECO:0000313" key="3">
    <source>
        <dbReference type="EMBL" id="OIJ03822.1"/>
    </source>
</evidence>
<dbReference type="SUPFAM" id="SSF51735">
    <property type="entry name" value="NAD(P)-binding Rossmann-fold domains"/>
    <property type="match status" value="1"/>
</dbReference>
<accession>A0A1S2M3X7</accession>
<dbReference type="AlphaFoldDB" id="A0A1S2M3X7"/>
<evidence type="ECO:0000313" key="4">
    <source>
        <dbReference type="EMBL" id="OIJ19153.1"/>
    </source>
</evidence>
<dbReference type="EMBL" id="LQXD01000082">
    <property type="protein sequence ID" value="OIJ19153.1"/>
    <property type="molecule type" value="Genomic_DNA"/>
</dbReference>
<sequence>MRILLLGATGRVGSKLLTLALADGHQVTAFVRDENKLKTNHPAMKTFIGNTLNKEDIVAAMPNHDIVISAMGTDGKETLSESMPYIVEAMIDNGMKRIITIGTAGILKSRQSPELYRFQSSETKRRSPKATRASEDHRSAYETLTISSLDWTVVCPTYLPDGEEIGTYRCEVDFLPVNGERISVPDTAMFAYNQIAATQYLKCRVGLAY</sequence>
<dbReference type="EMBL" id="LQXD01000206">
    <property type="protein sequence ID" value="OIJ03822.1"/>
    <property type="molecule type" value="Genomic_DNA"/>
</dbReference>
<dbReference type="PANTHER" id="PTHR43355:SF2">
    <property type="entry name" value="FLAVIN REDUCTASE (NADPH)"/>
    <property type="match status" value="1"/>
</dbReference>